<accession>A0A2T2X944</accession>
<evidence type="ECO:0000256" key="1">
    <source>
        <dbReference type="ARBA" id="ARBA00009798"/>
    </source>
</evidence>
<comment type="similarity">
    <text evidence="1 4">Belongs to the prolyl-tRNA editing family. YbaK/EbsC subfamily.</text>
</comment>
<dbReference type="GO" id="GO:0016829">
    <property type="term" value="F:lyase activity"/>
    <property type="evidence" value="ECO:0007669"/>
    <property type="project" value="UniProtKB-KW"/>
</dbReference>
<evidence type="ECO:0000256" key="3">
    <source>
        <dbReference type="ARBA" id="ARBA00023239"/>
    </source>
</evidence>
<dbReference type="InterPro" id="IPR004369">
    <property type="entry name" value="Prolyl-tRNA_editing_YbaK/EbsC"/>
</dbReference>
<keyword evidence="3 4" id="KW-0456">Lyase</keyword>
<dbReference type="CDD" id="cd00002">
    <property type="entry name" value="YbaK_deacylase"/>
    <property type="match status" value="1"/>
</dbReference>
<dbReference type="NCBIfam" id="TIGR00011">
    <property type="entry name" value="YbaK_EbsC"/>
    <property type="match status" value="1"/>
</dbReference>
<name>A0A2T2X944_9FIRM</name>
<evidence type="ECO:0000256" key="2">
    <source>
        <dbReference type="ARBA" id="ARBA00022917"/>
    </source>
</evidence>
<keyword evidence="2 4" id="KW-0648">Protein biosynthesis</keyword>
<comment type="caution">
    <text evidence="6">The sequence shown here is derived from an EMBL/GenBank/DDBJ whole genome shotgun (WGS) entry which is preliminary data.</text>
</comment>
<reference evidence="6 7" key="1">
    <citation type="journal article" date="2014" name="BMC Genomics">
        <title>Comparison of environmental and isolate Sulfobacillus genomes reveals diverse carbon, sulfur, nitrogen, and hydrogen metabolisms.</title>
        <authorList>
            <person name="Justice N.B."/>
            <person name="Norman A."/>
            <person name="Brown C.T."/>
            <person name="Singh A."/>
            <person name="Thomas B.C."/>
            <person name="Banfield J.F."/>
        </authorList>
    </citation>
    <scope>NUCLEOTIDE SEQUENCE [LARGE SCALE GENOMIC DNA]</scope>
    <source>
        <strain evidence="6">AMDSBA1</strain>
    </source>
</reference>
<gene>
    <name evidence="6" type="primary">ybaK</name>
    <name evidence="6" type="ORF">C7B43_03690</name>
</gene>
<dbReference type="GO" id="GO:0002161">
    <property type="term" value="F:aminoacyl-tRNA deacylase activity"/>
    <property type="evidence" value="ECO:0007669"/>
    <property type="project" value="InterPro"/>
</dbReference>
<feature type="domain" description="YbaK/aminoacyl-tRNA synthetase-associated" evidence="5">
    <location>
        <begin position="26"/>
        <end position="145"/>
    </location>
</feature>
<dbReference type="InterPro" id="IPR007214">
    <property type="entry name" value="YbaK/aa-tRNA-synth-assoc-dom"/>
</dbReference>
<proteinExistence type="inferred from homology"/>
<dbReference type="SUPFAM" id="SSF55826">
    <property type="entry name" value="YbaK/ProRS associated domain"/>
    <property type="match status" value="1"/>
</dbReference>
<dbReference type="PANTHER" id="PTHR30411">
    <property type="entry name" value="CYTOPLASMIC PROTEIN"/>
    <property type="match status" value="1"/>
</dbReference>
<dbReference type="Proteomes" id="UP000242699">
    <property type="component" value="Unassembled WGS sequence"/>
</dbReference>
<evidence type="ECO:0000313" key="7">
    <source>
        <dbReference type="Proteomes" id="UP000242699"/>
    </source>
</evidence>
<protein>
    <recommendedName>
        <fullName evidence="4">Cys-tRNA(Pro)/Cys-tRNA(Cys) deacylase</fullName>
        <ecNumber evidence="4">4.2.-.-</ecNumber>
    </recommendedName>
</protein>
<dbReference type="InterPro" id="IPR036754">
    <property type="entry name" value="YbaK/aa-tRNA-synt-asso_dom_sf"/>
</dbReference>
<dbReference type="PANTHER" id="PTHR30411:SF0">
    <property type="entry name" value="CYS-TRNA(PRO)_CYS-TRNA(CYS) DEACYLASE YBAK"/>
    <property type="match status" value="1"/>
</dbReference>
<evidence type="ECO:0000313" key="6">
    <source>
        <dbReference type="EMBL" id="PSR30966.1"/>
    </source>
</evidence>
<evidence type="ECO:0000256" key="4">
    <source>
        <dbReference type="PIRNR" id="PIRNR006181"/>
    </source>
</evidence>
<dbReference type="Pfam" id="PF04073">
    <property type="entry name" value="tRNA_edit"/>
    <property type="match status" value="1"/>
</dbReference>
<evidence type="ECO:0000259" key="5">
    <source>
        <dbReference type="Pfam" id="PF04073"/>
    </source>
</evidence>
<dbReference type="PIRSF" id="PIRSF006181">
    <property type="entry name" value="EbsC_YbaK"/>
    <property type="match status" value="1"/>
</dbReference>
<sequence>MVKTQACRLLDTIKISYTLHEYDWAEDALDAETVAGKLGISPSRIFKTLVLRGDITGIFLVCIPGDRELNVKAVASVSGNKKARMILVKDLESVTGYVRGGVSPLGGKKKYPVYIDASIQDLHSVSVSAGKRGLQIFLTSLDLIRACDAKLVSVCC</sequence>
<dbReference type="AlphaFoldDB" id="A0A2T2X944"/>
<dbReference type="EC" id="4.2.-.-" evidence="4"/>
<dbReference type="Gene3D" id="3.90.960.10">
    <property type="entry name" value="YbaK/aminoacyl-tRNA synthetase-associated domain"/>
    <property type="match status" value="1"/>
</dbReference>
<dbReference type="GO" id="GO:0006412">
    <property type="term" value="P:translation"/>
    <property type="evidence" value="ECO:0007669"/>
    <property type="project" value="UniProtKB-KW"/>
</dbReference>
<dbReference type="EMBL" id="PXYT01000005">
    <property type="protein sequence ID" value="PSR30966.1"/>
    <property type="molecule type" value="Genomic_DNA"/>
</dbReference>
<organism evidence="6 7">
    <name type="scientific">Sulfobacillus benefaciens</name>
    <dbReference type="NCBI Taxonomy" id="453960"/>
    <lineage>
        <taxon>Bacteria</taxon>
        <taxon>Bacillati</taxon>
        <taxon>Bacillota</taxon>
        <taxon>Clostridia</taxon>
        <taxon>Eubacteriales</taxon>
        <taxon>Clostridiales Family XVII. Incertae Sedis</taxon>
        <taxon>Sulfobacillus</taxon>
    </lineage>
</organism>